<dbReference type="InterPro" id="IPR023346">
    <property type="entry name" value="Lysozyme-like_dom_sf"/>
</dbReference>
<name>A0ABY5A1P3_9CAUL</name>
<evidence type="ECO:0000256" key="4">
    <source>
        <dbReference type="SAM" id="SignalP"/>
    </source>
</evidence>
<dbReference type="SUPFAM" id="SSF53955">
    <property type="entry name" value="Lysozyme-like"/>
    <property type="match status" value="1"/>
</dbReference>
<evidence type="ECO:0000256" key="3">
    <source>
        <dbReference type="ARBA" id="ARBA00022729"/>
    </source>
</evidence>
<dbReference type="InterPro" id="IPR000189">
    <property type="entry name" value="Transglyc_AS"/>
</dbReference>
<dbReference type="Gene3D" id="1.25.20.10">
    <property type="entry name" value="Bacterial muramidases"/>
    <property type="match status" value="1"/>
</dbReference>
<evidence type="ECO:0000256" key="1">
    <source>
        <dbReference type="ARBA" id="ARBA00007734"/>
    </source>
</evidence>
<evidence type="ECO:0000313" key="6">
    <source>
        <dbReference type="EMBL" id="USQ98157.1"/>
    </source>
</evidence>
<keyword evidence="3 4" id="KW-0732">Signal</keyword>
<organism evidence="6 7">
    <name type="scientific">Caulobacter segnis</name>
    <dbReference type="NCBI Taxonomy" id="88688"/>
    <lineage>
        <taxon>Bacteria</taxon>
        <taxon>Pseudomonadati</taxon>
        <taxon>Pseudomonadota</taxon>
        <taxon>Alphaproteobacteria</taxon>
        <taxon>Caulobacterales</taxon>
        <taxon>Caulobacteraceae</taxon>
        <taxon>Caulobacter</taxon>
    </lineage>
</organism>
<comment type="similarity">
    <text evidence="1">Belongs to the transglycosylase Slt family.</text>
</comment>
<feature type="signal peptide" evidence="4">
    <location>
        <begin position="1"/>
        <end position="34"/>
    </location>
</feature>
<keyword evidence="7" id="KW-1185">Reference proteome</keyword>
<evidence type="ECO:0000313" key="7">
    <source>
        <dbReference type="Proteomes" id="UP001057520"/>
    </source>
</evidence>
<reference evidence="6 7" key="1">
    <citation type="submission" date="2022-04" db="EMBL/GenBank/DDBJ databases">
        <title>Genome sequence of soybean root-associated Caulobacter segnis RL271.</title>
        <authorList>
            <person name="Longley R."/>
            <person name="Bonito G."/>
            <person name="Trigodet F."/>
            <person name="Crosson S."/>
            <person name="Fiebig A."/>
        </authorList>
    </citation>
    <scope>NUCLEOTIDE SEQUENCE [LARGE SCALE GENOMIC DNA]</scope>
    <source>
        <strain evidence="6 7">RL271</strain>
    </source>
</reference>
<gene>
    <name evidence="6" type="ORF">MZV50_11710</name>
</gene>
<dbReference type="SUPFAM" id="SSF48435">
    <property type="entry name" value="Bacterial muramidases"/>
    <property type="match status" value="1"/>
</dbReference>
<proteinExistence type="inferred from homology"/>
<dbReference type="Proteomes" id="UP001057520">
    <property type="component" value="Chromosome"/>
</dbReference>
<dbReference type="PANTHER" id="PTHR37423">
    <property type="entry name" value="SOLUBLE LYTIC MUREIN TRANSGLYCOSYLASE-RELATED"/>
    <property type="match status" value="1"/>
</dbReference>
<evidence type="ECO:0000256" key="2">
    <source>
        <dbReference type="ARBA" id="ARBA00009387"/>
    </source>
</evidence>
<feature type="chain" id="PRO_5047233452" evidence="4">
    <location>
        <begin position="35"/>
        <end position="552"/>
    </location>
</feature>
<dbReference type="InterPro" id="IPR008939">
    <property type="entry name" value="Lytic_TGlycosylase_superhlx_U"/>
</dbReference>
<dbReference type="PANTHER" id="PTHR37423:SF2">
    <property type="entry name" value="MEMBRANE-BOUND LYTIC MUREIN TRANSGLYCOSYLASE C"/>
    <property type="match status" value="1"/>
</dbReference>
<dbReference type="Pfam" id="PF01464">
    <property type="entry name" value="SLT"/>
    <property type="match status" value="1"/>
</dbReference>
<accession>A0ABY5A1P3</accession>
<dbReference type="EMBL" id="CP096040">
    <property type="protein sequence ID" value="USQ98157.1"/>
    <property type="molecule type" value="Genomic_DNA"/>
</dbReference>
<dbReference type="InterPro" id="IPR008258">
    <property type="entry name" value="Transglycosylase_SLT_dom_1"/>
</dbReference>
<dbReference type="Gene3D" id="1.10.530.10">
    <property type="match status" value="1"/>
</dbReference>
<evidence type="ECO:0000259" key="5">
    <source>
        <dbReference type="Pfam" id="PF01464"/>
    </source>
</evidence>
<comment type="similarity">
    <text evidence="2">Belongs to the virb1 family.</text>
</comment>
<sequence>MGTRPRGRRGSLLQLWSRTLAVLSALFLCALASAQGFARAGALDPLSPEDVRAYRAAFAATDRGDFDAAKAAFANARDQSLAGRLAFAKVMHPSLYSARYDELTDWLKRYGEEAGADRVYALAIKRKPASKRAAAPPAPALFVANEDGPPPADKGRAAREAYYSGDVQKALALAVAGGERWIAGLAAYRLSDLPQAQAYFEQVARDQHEDEWLRAAGAFWAARAASQAGHGREAQALLRDAARSPHTFYGMIAVRQLALAGVPAAVEETYDPIASLLTRANYVGPDSASLDRLVTSDPRARRATALAQIGRWREAGMELRAGLSLAETPALRDDWTALALALNANAPLNGGRPVRRVGGEDYPLPPLDPVGGFTIDKAMVYALVRQESRFDPLAVSNAGAVGLMQVRPASAADVVGDDKLRADNSPLFDPAFNLRAGQDYFTWLMDRGVKSPDLLRAVAAYNGGPATLNRTAAQLGGDCDTLLLIESLPFQETRNYVEKVMASYWTYRRLMGAENKTLDAVANGARTVDFRLDPQIAAPTSIDQLMTQLASQ</sequence>
<protein>
    <submittedName>
        <fullName evidence="6">Lytic transglycosylase domain-containing protein</fullName>
    </submittedName>
</protein>
<dbReference type="CDD" id="cd13401">
    <property type="entry name" value="Slt70-like"/>
    <property type="match status" value="1"/>
</dbReference>
<feature type="domain" description="Transglycosylase SLT" evidence="5">
    <location>
        <begin position="374"/>
        <end position="474"/>
    </location>
</feature>
<dbReference type="PROSITE" id="PS00922">
    <property type="entry name" value="TRANSGLYCOSYLASE"/>
    <property type="match status" value="1"/>
</dbReference>